<accession>A0A6G1IHL6</accession>
<feature type="region of interest" description="Disordered" evidence="1">
    <location>
        <begin position="1"/>
        <end position="56"/>
    </location>
</feature>
<gene>
    <name evidence="3" type="ORF">K458DRAFT_436363</name>
</gene>
<name>A0A6G1IHL6_9PLEO</name>
<feature type="compositionally biased region" description="Basic and acidic residues" evidence="1">
    <location>
        <begin position="441"/>
        <end position="450"/>
    </location>
</feature>
<sequence>MGDLLPSRKLSRSESSAEPRLRSAKRRAAQLSSPPLSPRFLRDTPPPSPPSDAPLESLESRPLLALSCANVQRLEEAMANHSPTNRSPTNRSPSPTRTVNNLEAREKLAAFKVHVDAQHALDPDLAAHIASVIRRPRAADVPISPNAKKTVAKRAGAARQNEDTGISRLEPHLLFRGEADQCDMVAVTTLPHISSKSKVYLNKGFLPKAPNATIKSIWSTLAGPVPDTCIGYVTRADAMTAPASAPFTAEQEQTLHSFAVAQSMHFPFLTSQWKSPNSNENLTTAANQSARDGAVIVNHLHEFYAAAYPDRAPSVVDTCHFSVTSDLNYLEIWVHWRANGSDEHHMEQVDNFSLRKEEHVREARSLLRNIADYAVGDRLAAIKAAIPSFAESQLKGQVRPILPPESTAPSSSASATSGRLLNFMFPMTPNSTGSGSVMSEPVKKRPRLGE</sequence>
<reference evidence="3" key="1">
    <citation type="journal article" date="2020" name="Stud. Mycol.">
        <title>101 Dothideomycetes genomes: a test case for predicting lifestyles and emergence of pathogens.</title>
        <authorList>
            <person name="Haridas S."/>
            <person name="Albert R."/>
            <person name="Binder M."/>
            <person name="Bloem J."/>
            <person name="Labutti K."/>
            <person name="Salamov A."/>
            <person name="Andreopoulos B."/>
            <person name="Baker S."/>
            <person name="Barry K."/>
            <person name="Bills G."/>
            <person name="Bluhm B."/>
            <person name="Cannon C."/>
            <person name="Castanera R."/>
            <person name="Culley D."/>
            <person name="Daum C."/>
            <person name="Ezra D."/>
            <person name="Gonzalez J."/>
            <person name="Henrissat B."/>
            <person name="Kuo A."/>
            <person name="Liang C."/>
            <person name="Lipzen A."/>
            <person name="Lutzoni F."/>
            <person name="Magnuson J."/>
            <person name="Mondo S."/>
            <person name="Nolan M."/>
            <person name="Ohm R."/>
            <person name="Pangilinan J."/>
            <person name="Park H.-J."/>
            <person name="Ramirez L."/>
            <person name="Alfaro M."/>
            <person name="Sun H."/>
            <person name="Tritt A."/>
            <person name="Yoshinaga Y."/>
            <person name="Zwiers L.-H."/>
            <person name="Turgeon B."/>
            <person name="Goodwin S."/>
            <person name="Spatafora J."/>
            <person name="Crous P."/>
            <person name="Grigoriev I."/>
        </authorList>
    </citation>
    <scope>NUCLEOTIDE SEQUENCE</scope>
    <source>
        <strain evidence="3">CBS 122367</strain>
    </source>
</reference>
<evidence type="ECO:0000256" key="1">
    <source>
        <dbReference type="SAM" id="MobiDB-lite"/>
    </source>
</evidence>
<evidence type="ECO:0000313" key="4">
    <source>
        <dbReference type="Proteomes" id="UP000799291"/>
    </source>
</evidence>
<keyword evidence="4" id="KW-1185">Reference proteome</keyword>
<proteinExistence type="predicted"/>
<feature type="compositionally biased region" description="Polar residues" evidence="1">
    <location>
        <begin position="428"/>
        <end position="437"/>
    </location>
</feature>
<dbReference type="InterPro" id="IPR057684">
    <property type="entry name" value="DUF7924"/>
</dbReference>
<feature type="domain" description="DUF7924" evidence="2">
    <location>
        <begin position="211"/>
        <end position="386"/>
    </location>
</feature>
<evidence type="ECO:0000313" key="3">
    <source>
        <dbReference type="EMBL" id="KAF2677726.1"/>
    </source>
</evidence>
<feature type="compositionally biased region" description="Polar residues" evidence="1">
    <location>
        <begin position="81"/>
        <end position="98"/>
    </location>
</feature>
<dbReference type="PANTHER" id="PTHR42470">
    <property type="entry name" value="VAST DOMAIN-CONTAINING PROTEIN"/>
    <property type="match status" value="1"/>
</dbReference>
<dbReference type="Proteomes" id="UP000799291">
    <property type="component" value="Unassembled WGS sequence"/>
</dbReference>
<organism evidence="3 4">
    <name type="scientific">Lentithecium fluviatile CBS 122367</name>
    <dbReference type="NCBI Taxonomy" id="1168545"/>
    <lineage>
        <taxon>Eukaryota</taxon>
        <taxon>Fungi</taxon>
        <taxon>Dikarya</taxon>
        <taxon>Ascomycota</taxon>
        <taxon>Pezizomycotina</taxon>
        <taxon>Dothideomycetes</taxon>
        <taxon>Pleosporomycetidae</taxon>
        <taxon>Pleosporales</taxon>
        <taxon>Massarineae</taxon>
        <taxon>Lentitheciaceae</taxon>
        <taxon>Lentithecium</taxon>
    </lineage>
</organism>
<protein>
    <recommendedName>
        <fullName evidence="2">DUF7924 domain-containing protein</fullName>
    </recommendedName>
</protein>
<evidence type="ECO:0000259" key="2">
    <source>
        <dbReference type="Pfam" id="PF25545"/>
    </source>
</evidence>
<dbReference type="AlphaFoldDB" id="A0A6G1IHL6"/>
<feature type="region of interest" description="Disordered" evidence="1">
    <location>
        <begin position="424"/>
        <end position="450"/>
    </location>
</feature>
<dbReference type="Pfam" id="PF25545">
    <property type="entry name" value="DUF7924"/>
    <property type="match status" value="1"/>
</dbReference>
<dbReference type="PANTHER" id="PTHR42470:SF1">
    <property type="entry name" value="VAST DOMAIN-CONTAINING PROTEIN"/>
    <property type="match status" value="1"/>
</dbReference>
<dbReference type="EMBL" id="MU005619">
    <property type="protein sequence ID" value="KAF2677726.1"/>
    <property type="molecule type" value="Genomic_DNA"/>
</dbReference>
<feature type="region of interest" description="Disordered" evidence="1">
    <location>
        <begin position="78"/>
        <end position="98"/>
    </location>
</feature>
<feature type="compositionally biased region" description="Basic and acidic residues" evidence="1">
    <location>
        <begin position="11"/>
        <end position="21"/>
    </location>
</feature>
<dbReference type="OrthoDB" id="5426775at2759"/>